<dbReference type="NCBIfam" id="NF001490">
    <property type="entry name" value="PRK00346.1-4"/>
    <property type="match status" value="1"/>
</dbReference>
<proteinExistence type="inferred from homology"/>
<dbReference type="GO" id="GO:0000166">
    <property type="term" value="F:nucleotide binding"/>
    <property type="evidence" value="ECO:0007669"/>
    <property type="project" value="UniProtKB-KW"/>
</dbReference>
<dbReference type="Gene3D" id="3.40.1210.10">
    <property type="entry name" value="Survival protein SurE-like phosphatase/nucleotidase"/>
    <property type="match status" value="1"/>
</dbReference>
<comment type="similarity">
    <text evidence="4 9">Belongs to the SurE nucleotidase family.</text>
</comment>
<evidence type="ECO:0000256" key="7">
    <source>
        <dbReference type="ARBA" id="ARBA00022741"/>
    </source>
</evidence>
<dbReference type="GO" id="GO:0008253">
    <property type="term" value="F:5'-nucleotidase activity"/>
    <property type="evidence" value="ECO:0007669"/>
    <property type="project" value="UniProtKB-UniRule"/>
</dbReference>
<gene>
    <name evidence="9 11" type="primary">surE</name>
    <name evidence="11" type="ORF">GCM10010994_29920</name>
</gene>
<dbReference type="Pfam" id="PF01975">
    <property type="entry name" value="SurE"/>
    <property type="match status" value="1"/>
</dbReference>
<comment type="cofactor">
    <cofactor evidence="2">
        <name>Mg(2+)</name>
        <dbReference type="ChEBI" id="CHEBI:18420"/>
    </cofactor>
</comment>
<evidence type="ECO:0000256" key="3">
    <source>
        <dbReference type="ARBA" id="ARBA00004496"/>
    </source>
</evidence>
<evidence type="ECO:0000256" key="1">
    <source>
        <dbReference type="ARBA" id="ARBA00000815"/>
    </source>
</evidence>
<dbReference type="AlphaFoldDB" id="A0A916UDE1"/>
<comment type="caution">
    <text evidence="11">The sequence shown here is derived from an EMBL/GenBank/DDBJ whole genome shotgun (WGS) entry which is preliminary data.</text>
</comment>
<dbReference type="InterPro" id="IPR036523">
    <property type="entry name" value="SurE-like_sf"/>
</dbReference>
<keyword evidence="5 9" id="KW-0963">Cytoplasm</keyword>
<sequence length="254" mass="27703">MRILITNDDGIHADGLEVLERIARTLSDDVWVVAPETDQSGVAHSLSLNDPLRLRQINERRFAVRGTPTDCVIMGVRHVLKDDRPDLVLSGVNRGHNVAEDVTYSGTIAGAMEGTMLGIRSIALSQSFPPGGRNEIPWACAETHAVPVIRKLLDLSMEADTLVNVNFPSCAPGEVKGIAVTVQGRRDQNLLGVDARVDGRGIPYFWLAFERKPSVPRNGTDLWAIADQRISVTPLKLDLTDEPTMTRFASAFAG</sequence>
<dbReference type="Proteomes" id="UP000637002">
    <property type="component" value="Unassembled WGS sequence"/>
</dbReference>
<name>A0A916UDE1_9HYPH</name>
<evidence type="ECO:0000256" key="4">
    <source>
        <dbReference type="ARBA" id="ARBA00011062"/>
    </source>
</evidence>
<evidence type="ECO:0000313" key="12">
    <source>
        <dbReference type="Proteomes" id="UP000637002"/>
    </source>
</evidence>
<evidence type="ECO:0000256" key="2">
    <source>
        <dbReference type="ARBA" id="ARBA00001946"/>
    </source>
</evidence>
<comment type="catalytic activity">
    <reaction evidence="1 9">
        <text>a ribonucleoside 5'-phosphate + H2O = a ribonucleoside + phosphate</text>
        <dbReference type="Rhea" id="RHEA:12484"/>
        <dbReference type="ChEBI" id="CHEBI:15377"/>
        <dbReference type="ChEBI" id="CHEBI:18254"/>
        <dbReference type="ChEBI" id="CHEBI:43474"/>
        <dbReference type="ChEBI" id="CHEBI:58043"/>
        <dbReference type="EC" id="3.1.3.5"/>
    </reaction>
</comment>
<dbReference type="PANTHER" id="PTHR30457">
    <property type="entry name" value="5'-NUCLEOTIDASE SURE"/>
    <property type="match status" value="1"/>
</dbReference>
<dbReference type="GO" id="GO:0004309">
    <property type="term" value="F:exopolyphosphatase activity"/>
    <property type="evidence" value="ECO:0007669"/>
    <property type="project" value="TreeGrafter"/>
</dbReference>
<feature type="domain" description="Survival protein SurE-like phosphatase/nucleotidase" evidence="10">
    <location>
        <begin position="3"/>
        <end position="188"/>
    </location>
</feature>
<keyword evidence="8 9" id="KW-0378">Hydrolase</keyword>
<evidence type="ECO:0000256" key="9">
    <source>
        <dbReference type="HAMAP-Rule" id="MF_00060"/>
    </source>
</evidence>
<feature type="binding site" evidence="9">
    <location>
        <position position="93"/>
    </location>
    <ligand>
        <name>a divalent metal cation</name>
        <dbReference type="ChEBI" id="CHEBI:60240"/>
    </ligand>
</feature>
<comment type="subcellular location">
    <subcellularLocation>
        <location evidence="3 9">Cytoplasm</location>
    </subcellularLocation>
</comment>
<reference evidence="11" key="2">
    <citation type="submission" date="2020-09" db="EMBL/GenBank/DDBJ databases">
        <authorList>
            <person name="Sun Q."/>
            <person name="Zhou Y."/>
        </authorList>
    </citation>
    <scope>NUCLEOTIDE SEQUENCE</scope>
    <source>
        <strain evidence="11">CGMCC 1.12919</strain>
    </source>
</reference>
<dbReference type="InterPro" id="IPR002828">
    <property type="entry name" value="SurE-like_Pase/nucleotidase"/>
</dbReference>
<dbReference type="InterPro" id="IPR030048">
    <property type="entry name" value="SurE"/>
</dbReference>
<dbReference type="PANTHER" id="PTHR30457:SF12">
    <property type="entry name" value="5'_3'-NUCLEOTIDASE SURE"/>
    <property type="match status" value="1"/>
</dbReference>
<accession>A0A916UDE1</accession>
<dbReference type="GO" id="GO:0005737">
    <property type="term" value="C:cytoplasm"/>
    <property type="evidence" value="ECO:0007669"/>
    <property type="project" value="UniProtKB-SubCell"/>
</dbReference>
<dbReference type="EMBL" id="BMGG01000005">
    <property type="protein sequence ID" value="GGC69362.1"/>
    <property type="molecule type" value="Genomic_DNA"/>
</dbReference>
<keyword evidence="7 9" id="KW-0547">Nucleotide-binding</keyword>
<feature type="binding site" evidence="9">
    <location>
        <position position="40"/>
    </location>
    <ligand>
        <name>a divalent metal cation</name>
        <dbReference type="ChEBI" id="CHEBI:60240"/>
    </ligand>
</feature>
<dbReference type="NCBIfam" id="TIGR00087">
    <property type="entry name" value="surE"/>
    <property type="match status" value="1"/>
</dbReference>
<comment type="function">
    <text evidence="9">Nucleotidase that shows phosphatase activity on nucleoside 5'-monophosphates.</text>
</comment>
<dbReference type="SUPFAM" id="SSF64167">
    <property type="entry name" value="SurE-like"/>
    <property type="match status" value="1"/>
</dbReference>
<dbReference type="HAMAP" id="MF_00060">
    <property type="entry name" value="SurE"/>
    <property type="match status" value="1"/>
</dbReference>
<evidence type="ECO:0000256" key="8">
    <source>
        <dbReference type="ARBA" id="ARBA00022801"/>
    </source>
</evidence>
<dbReference type="EC" id="3.1.3.5" evidence="9"/>
<dbReference type="GO" id="GO:0046872">
    <property type="term" value="F:metal ion binding"/>
    <property type="evidence" value="ECO:0007669"/>
    <property type="project" value="UniProtKB-UniRule"/>
</dbReference>
<comment type="cofactor">
    <cofactor evidence="9">
        <name>a divalent metal cation</name>
        <dbReference type="ChEBI" id="CHEBI:60240"/>
    </cofactor>
    <text evidence="9">Binds 1 divalent metal cation per subunit.</text>
</comment>
<evidence type="ECO:0000256" key="6">
    <source>
        <dbReference type="ARBA" id="ARBA00022723"/>
    </source>
</evidence>
<reference evidence="11" key="1">
    <citation type="journal article" date="2014" name="Int. J. Syst. Evol. Microbiol.">
        <title>Complete genome sequence of Corynebacterium casei LMG S-19264T (=DSM 44701T), isolated from a smear-ripened cheese.</title>
        <authorList>
            <consortium name="US DOE Joint Genome Institute (JGI-PGF)"/>
            <person name="Walter F."/>
            <person name="Albersmeier A."/>
            <person name="Kalinowski J."/>
            <person name="Ruckert C."/>
        </authorList>
    </citation>
    <scope>NUCLEOTIDE SEQUENCE</scope>
    <source>
        <strain evidence="11">CGMCC 1.12919</strain>
    </source>
</reference>
<keyword evidence="12" id="KW-1185">Reference proteome</keyword>
<evidence type="ECO:0000313" key="11">
    <source>
        <dbReference type="EMBL" id="GGC69362.1"/>
    </source>
</evidence>
<feature type="binding site" evidence="9">
    <location>
        <position position="9"/>
    </location>
    <ligand>
        <name>a divalent metal cation</name>
        <dbReference type="ChEBI" id="CHEBI:60240"/>
    </ligand>
</feature>
<feature type="binding site" evidence="9">
    <location>
        <position position="8"/>
    </location>
    <ligand>
        <name>a divalent metal cation</name>
        <dbReference type="ChEBI" id="CHEBI:60240"/>
    </ligand>
</feature>
<dbReference type="GO" id="GO:0008254">
    <property type="term" value="F:3'-nucleotidase activity"/>
    <property type="evidence" value="ECO:0007669"/>
    <property type="project" value="TreeGrafter"/>
</dbReference>
<dbReference type="RefSeq" id="WP_188609979.1">
    <property type="nucleotide sequence ID" value="NZ_BMGG01000005.1"/>
</dbReference>
<protein>
    <recommendedName>
        <fullName evidence="9">5'-nucleotidase SurE</fullName>
        <ecNumber evidence="9">3.1.3.5</ecNumber>
    </recommendedName>
    <alternativeName>
        <fullName evidence="9">Nucleoside 5'-monophosphate phosphohydrolase</fullName>
    </alternativeName>
</protein>
<evidence type="ECO:0000259" key="10">
    <source>
        <dbReference type="Pfam" id="PF01975"/>
    </source>
</evidence>
<evidence type="ECO:0000256" key="5">
    <source>
        <dbReference type="ARBA" id="ARBA00022490"/>
    </source>
</evidence>
<keyword evidence="6 9" id="KW-0479">Metal-binding</keyword>
<organism evidence="11 12">
    <name type="scientific">Chelatococcus reniformis</name>
    <dbReference type="NCBI Taxonomy" id="1494448"/>
    <lineage>
        <taxon>Bacteria</taxon>
        <taxon>Pseudomonadati</taxon>
        <taxon>Pseudomonadota</taxon>
        <taxon>Alphaproteobacteria</taxon>
        <taxon>Hyphomicrobiales</taxon>
        <taxon>Chelatococcaceae</taxon>
        <taxon>Chelatococcus</taxon>
    </lineage>
</organism>
<dbReference type="FunFam" id="3.40.1210.10:FF:000001">
    <property type="entry name" value="5'/3'-nucleotidase SurE"/>
    <property type="match status" value="1"/>
</dbReference>